<proteinExistence type="predicted"/>
<feature type="non-terminal residue" evidence="1">
    <location>
        <position position="208"/>
    </location>
</feature>
<organism evidence="1">
    <name type="scientific">marine metagenome</name>
    <dbReference type="NCBI Taxonomy" id="408172"/>
    <lineage>
        <taxon>unclassified sequences</taxon>
        <taxon>metagenomes</taxon>
        <taxon>ecological metagenomes</taxon>
    </lineage>
</organism>
<name>A0A381YA75_9ZZZZ</name>
<dbReference type="EMBL" id="UINC01017664">
    <property type="protein sequence ID" value="SVA73511.1"/>
    <property type="molecule type" value="Genomic_DNA"/>
</dbReference>
<dbReference type="AlphaFoldDB" id="A0A381YA75"/>
<protein>
    <submittedName>
        <fullName evidence="1">Uncharacterized protein</fullName>
    </submittedName>
</protein>
<reference evidence="1" key="1">
    <citation type="submission" date="2018-05" db="EMBL/GenBank/DDBJ databases">
        <authorList>
            <person name="Lanie J.A."/>
            <person name="Ng W.-L."/>
            <person name="Kazmierczak K.M."/>
            <person name="Andrzejewski T.M."/>
            <person name="Davidsen T.M."/>
            <person name="Wayne K.J."/>
            <person name="Tettelin H."/>
            <person name="Glass J.I."/>
            <person name="Rusch D."/>
            <person name="Podicherti R."/>
            <person name="Tsui H.-C.T."/>
            <person name="Winkler M.E."/>
        </authorList>
    </citation>
    <scope>NUCLEOTIDE SEQUENCE</scope>
</reference>
<accession>A0A381YA75</accession>
<sequence length="208" mass="23474">MMFVAALLLALPASAAEMEPFEPEIALTFNLKEDGATLSPQNKLPDEMEAHSTGRAEYSQLPGFRYDRQATQVGEWATEGVVYDQSISIDQANIWWEGKDPDYEADCEWTFYFKVNDESIEDTVTGCQSNGDELVEETYGIGFVYDLVEGDVFSFEIWYEGWEDVDIYHDNTTYDTGFFVTSSPLAFYDARASGSVVAIEFTEAWPVD</sequence>
<evidence type="ECO:0000313" key="1">
    <source>
        <dbReference type="EMBL" id="SVA73511.1"/>
    </source>
</evidence>
<gene>
    <name evidence="1" type="ORF">METZ01_LOCUS126365</name>
</gene>